<dbReference type="Proteomes" id="UP000275846">
    <property type="component" value="Unassembled WGS sequence"/>
</dbReference>
<sequence length="291" mass="32854">METSNLDDFEITWTPSANNIETVNYDDQNLAKQVYELLSEDQLTFQPKLPKPTAPPASQDATRARFSAFPRHTSPPYLVPRQPIGMDQYAFRPGFNEFVHPGSASASMPVAGDISSAALTADYGSQPPPGEYLPYDSPHAFRYPGRIPLVRRRRYGGYRLHRAYAPLYLRRWNHPWRWPMRRRRRLYPHEKPLFYPTPSGPQLFDEVEEPLLLGPKPEMESTDVRLLSEQRSAVGTEKRAGAFDGSSLDSLGGGEEVLPFVLVCVPLDFLGFTGHKGILHLPQSLLYKAAT</sequence>
<dbReference type="OrthoDB" id="10472289at2759"/>
<dbReference type="AlphaFoldDB" id="A0A183SVP3"/>
<name>A0A183SVP3_SCHSO</name>
<dbReference type="WBParaSite" id="SSLN_0000862101-mRNA-1">
    <property type="protein sequence ID" value="SSLN_0000862101-mRNA-1"/>
    <property type="gene ID" value="SSLN_0000862101"/>
</dbReference>
<keyword evidence="2" id="KW-1185">Reference proteome</keyword>
<evidence type="ECO:0000313" key="3">
    <source>
        <dbReference type="WBParaSite" id="SSLN_0000862101-mRNA-1"/>
    </source>
</evidence>
<protein>
    <submittedName>
        <fullName evidence="3">E3 ubiquitin-protein ligase RNF6</fullName>
    </submittedName>
</protein>
<accession>A0A183SVP3</accession>
<gene>
    <name evidence="1" type="ORF">SSLN_LOCUS8291</name>
</gene>
<organism evidence="3">
    <name type="scientific">Schistocephalus solidus</name>
    <name type="common">Tapeworm</name>
    <dbReference type="NCBI Taxonomy" id="70667"/>
    <lineage>
        <taxon>Eukaryota</taxon>
        <taxon>Metazoa</taxon>
        <taxon>Spiralia</taxon>
        <taxon>Lophotrochozoa</taxon>
        <taxon>Platyhelminthes</taxon>
        <taxon>Cestoda</taxon>
        <taxon>Eucestoda</taxon>
        <taxon>Diphyllobothriidea</taxon>
        <taxon>Diphyllobothriidae</taxon>
        <taxon>Schistocephalus</taxon>
    </lineage>
</organism>
<reference evidence="3" key="1">
    <citation type="submission" date="2016-06" db="UniProtKB">
        <authorList>
            <consortium name="WormBaseParasite"/>
        </authorList>
    </citation>
    <scope>IDENTIFICATION</scope>
</reference>
<proteinExistence type="predicted"/>
<evidence type="ECO:0000313" key="1">
    <source>
        <dbReference type="EMBL" id="VDL94676.1"/>
    </source>
</evidence>
<evidence type="ECO:0000313" key="2">
    <source>
        <dbReference type="Proteomes" id="UP000275846"/>
    </source>
</evidence>
<dbReference type="EMBL" id="UYSU01034577">
    <property type="protein sequence ID" value="VDL94676.1"/>
    <property type="molecule type" value="Genomic_DNA"/>
</dbReference>
<reference evidence="1 2" key="2">
    <citation type="submission" date="2018-11" db="EMBL/GenBank/DDBJ databases">
        <authorList>
            <consortium name="Pathogen Informatics"/>
        </authorList>
    </citation>
    <scope>NUCLEOTIDE SEQUENCE [LARGE SCALE GENOMIC DNA]</scope>
    <source>
        <strain evidence="1 2">NST_G2</strain>
    </source>
</reference>